<keyword evidence="2" id="KW-1133">Transmembrane helix</keyword>
<evidence type="ECO:0000256" key="2">
    <source>
        <dbReference type="SAM" id="Phobius"/>
    </source>
</evidence>
<protein>
    <submittedName>
        <fullName evidence="3">Uncharacterized protein</fullName>
    </submittedName>
</protein>
<feature type="region of interest" description="Disordered" evidence="1">
    <location>
        <begin position="105"/>
        <end position="124"/>
    </location>
</feature>
<keyword evidence="4" id="KW-1185">Reference proteome</keyword>
<proteinExistence type="predicted"/>
<evidence type="ECO:0000256" key="1">
    <source>
        <dbReference type="SAM" id="MobiDB-lite"/>
    </source>
</evidence>
<evidence type="ECO:0000313" key="3">
    <source>
        <dbReference type="EMBL" id="CRX37179.1"/>
    </source>
</evidence>
<name>A0A0G7ZNK5_9MOLU</name>
<sequence>MENWEVALIILFVYPFVELIVGFFFNYRIYMISKDQFFVAALMGAVASFLFVITMALTPLIVVALTNGDQAPWWIILIAAFATAVGNFFAAILVPHVAKKLGHEEKRGRKKEKNKNEEIVNDSK</sequence>
<organism evidence="3 4">
    <name type="scientific">Candidatus Hepatoplasma crinochetorum</name>
    <dbReference type="NCBI Taxonomy" id="295596"/>
    <lineage>
        <taxon>Bacteria</taxon>
        <taxon>Bacillati</taxon>
        <taxon>Mycoplasmatota</taxon>
        <taxon>Mollicutes</taxon>
        <taxon>Candidatus Hepatoplasmataceae</taxon>
        <taxon>Candidatus Hepatoplasma</taxon>
    </lineage>
</organism>
<keyword evidence="2" id="KW-0812">Transmembrane</keyword>
<gene>
    <name evidence="3" type="ORF">HEPPS_04010</name>
</gene>
<reference evidence="4" key="1">
    <citation type="submission" date="2015-05" db="EMBL/GenBank/DDBJ databases">
        <authorList>
            <person name="Collingro A."/>
        </authorList>
    </citation>
    <scope>NUCLEOTIDE SEQUENCE [LARGE SCALE GENOMIC DNA]</scope>
    <source>
        <strain evidence="4">Ps</strain>
    </source>
</reference>
<feature type="transmembrane region" description="Helical" evidence="2">
    <location>
        <begin position="6"/>
        <end position="25"/>
    </location>
</feature>
<feature type="transmembrane region" description="Helical" evidence="2">
    <location>
        <begin position="71"/>
        <end position="94"/>
    </location>
</feature>
<feature type="compositionally biased region" description="Basic and acidic residues" evidence="1">
    <location>
        <begin position="114"/>
        <end position="124"/>
    </location>
</feature>
<keyword evidence="2" id="KW-0472">Membrane</keyword>
<evidence type="ECO:0000313" key="4">
    <source>
        <dbReference type="Proteomes" id="UP000242141"/>
    </source>
</evidence>
<accession>A0A0G7ZNK5</accession>
<dbReference type="SUPFAM" id="SSF103473">
    <property type="entry name" value="MFS general substrate transporter"/>
    <property type="match status" value="1"/>
</dbReference>
<dbReference type="AlphaFoldDB" id="A0A0G7ZNK5"/>
<dbReference type="Proteomes" id="UP000242141">
    <property type="component" value="Unassembled WGS sequence"/>
</dbReference>
<dbReference type="InterPro" id="IPR036259">
    <property type="entry name" value="MFS_trans_sf"/>
</dbReference>
<feature type="transmembrane region" description="Helical" evidence="2">
    <location>
        <begin position="37"/>
        <end position="65"/>
    </location>
</feature>
<dbReference type="EMBL" id="CWGI01000001">
    <property type="protein sequence ID" value="CRX37179.1"/>
    <property type="molecule type" value="Genomic_DNA"/>
</dbReference>